<reference evidence="7" key="1">
    <citation type="submission" date="2022-10" db="EMBL/GenBank/DDBJ databases">
        <authorList>
            <person name="Boutroux M."/>
        </authorList>
    </citation>
    <scope>NUCLEOTIDE SEQUENCE</scope>
    <source>
        <strain evidence="7">51.81</strain>
    </source>
</reference>
<dbReference type="Pfam" id="PF08479">
    <property type="entry name" value="POTRA_2"/>
    <property type="match status" value="1"/>
</dbReference>
<evidence type="ECO:0000256" key="2">
    <source>
        <dbReference type="ARBA" id="ARBA00022692"/>
    </source>
</evidence>
<protein>
    <recommendedName>
        <fullName evidence="8">ShlB/FhaC/HecB family hemolysin secretion/activation protein</fullName>
    </recommendedName>
</protein>
<dbReference type="InterPro" id="IPR035251">
    <property type="entry name" value="ShlB_POTRA"/>
</dbReference>
<proteinExistence type="predicted"/>
<feature type="domain" description="ShlB POTRA" evidence="6">
    <location>
        <begin position="156"/>
        <end position="203"/>
    </location>
</feature>
<feature type="domain" description="Polypeptide-transport-associated ShlB-type" evidence="5">
    <location>
        <begin position="63"/>
        <end position="142"/>
    </location>
</feature>
<dbReference type="Gene3D" id="3.10.20.310">
    <property type="entry name" value="membrane protein fhac"/>
    <property type="match status" value="1"/>
</dbReference>
<keyword evidence="3" id="KW-0998">Cell outer membrane</keyword>
<comment type="caution">
    <text evidence="7">The sequence shown here is derived from an EMBL/GenBank/DDBJ whole genome shotgun (WGS) entry which is preliminary data.</text>
</comment>
<accession>A0A9X4EA39</accession>
<dbReference type="Gene3D" id="2.40.160.50">
    <property type="entry name" value="membrane protein fhac: a member of the omp85/tpsb transporter family"/>
    <property type="match status" value="1"/>
</dbReference>
<dbReference type="GO" id="GO:0098046">
    <property type="term" value="C:type V protein secretion system complex"/>
    <property type="evidence" value="ECO:0007669"/>
    <property type="project" value="TreeGrafter"/>
</dbReference>
<organism evidence="7">
    <name type="scientific">Neisseria leonii</name>
    <dbReference type="NCBI Taxonomy" id="2995413"/>
    <lineage>
        <taxon>Bacteria</taxon>
        <taxon>Pseudomonadati</taxon>
        <taxon>Pseudomonadota</taxon>
        <taxon>Betaproteobacteria</taxon>
        <taxon>Neisseriales</taxon>
        <taxon>Neisseriaceae</taxon>
        <taxon>Neisseria</taxon>
    </lineage>
</organism>
<keyword evidence="2" id="KW-0812">Transmembrane</keyword>
<keyword evidence="1" id="KW-1134">Transmembrane beta strand</keyword>
<dbReference type="InterPro" id="IPR051544">
    <property type="entry name" value="TPS_OM_transporter"/>
</dbReference>
<evidence type="ECO:0008006" key="8">
    <source>
        <dbReference type="Google" id="ProtNLM"/>
    </source>
</evidence>
<name>A0A9X4EA39_9NEIS</name>
<dbReference type="GO" id="GO:0008320">
    <property type="term" value="F:protein transmembrane transporter activity"/>
    <property type="evidence" value="ECO:0007669"/>
    <property type="project" value="TreeGrafter"/>
</dbReference>
<evidence type="ECO:0000256" key="3">
    <source>
        <dbReference type="ARBA" id="ARBA00023237"/>
    </source>
</evidence>
<evidence type="ECO:0000259" key="6">
    <source>
        <dbReference type="Pfam" id="PF17287"/>
    </source>
</evidence>
<sequence>MSAASNPADVARQQEVLQRQRERQLRGLMQPQNDVRLYPDGFADDLKDIPGHTGNTVADLPCFPINEVILAGEHSGTFQFALKQALRQTGFQAGRCLNADGINHIMAAAQNVLIGRGFTTTRILAAPQDVSSGRLALTLLPGKLRAVRMDTSRRTQTHTDRITAFQNEFSTRSDGLLNLRDLEQGLENLKRIPTAEADIQIVPVEGVPNESDAVVRWQQRLLPYRLHFGIDDSGSRTTGRYQAGITFSADNPFGLSDLFYVSYGRAVGNVPDERGSSGGLKKAVRTIMLSIIPCRLVNGHGRSTAADTATIRLWPV</sequence>
<dbReference type="EMBL" id="JAPQFL010000004">
    <property type="protein sequence ID" value="MDD9328223.1"/>
    <property type="molecule type" value="Genomic_DNA"/>
</dbReference>
<dbReference type="Pfam" id="PF17287">
    <property type="entry name" value="POTRA_3"/>
    <property type="match status" value="1"/>
</dbReference>
<evidence type="ECO:0000259" key="4">
    <source>
        <dbReference type="Pfam" id="PF03865"/>
    </source>
</evidence>
<evidence type="ECO:0000313" key="7">
    <source>
        <dbReference type="EMBL" id="MDD9328223.1"/>
    </source>
</evidence>
<evidence type="ECO:0000256" key="1">
    <source>
        <dbReference type="ARBA" id="ARBA00022452"/>
    </source>
</evidence>
<dbReference type="PANTHER" id="PTHR34597">
    <property type="entry name" value="SLR1661 PROTEIN"/>
    <property type="match status" value="1"/>
</dbReference>
<dbReference type="AlphaFoldDB" id="A0A9X4EA39"/>
<dbReference type="Pfam" id="PF03865">
    <property type="entry name" value="ShlB"/>
    <property type="match status" value="1"/>
</dbReference>
<dbReference type="GO" id="GO:0046819">
    <property type="term" value="P:protein secretion by the type V secretion system"/>
    <property type="evidence" value="ECO:0007669"/>
    <property type="project" value="TreeGrafter"/>
</dbReference>
<gene>
    <name evidence="7" type="ORF">ORY91_001643</name>
</gene>
<keyword evidence="1" id="KW-0472">Membrane</keyword>
<evidence type="ECO:0000259" key="5">
    <source>
        <dbReference type="Pfam" id="PF08479"/>
    </source>
</evidence>
<dbReference type="PANTHER" id="PTHR34597:SF3">
    <property type="entry name" value="OUTER MEMBRANE TRANSPORTER CDIB"/>
    <property type="match status" value="1"/>
</dbReference>
<dbReference type="InterPro" id="IPR005565">
    <property type="entry name" value="Hemolysn_activator_HlyB_C"/>
</dbReference>
<dbReference type="InterPro" id="IPR013686">
    <property type="entry name" value="Polypept-transport_assoc_ShlB"/>
</dbReference>
<feature type="domain" description="Haemolysin activator HlyB C-terminal" evidence="4">
    <location>
        <begin position="210"/>
        <end position="277"/>
    </location>
</feature>